<name>A0A1I4DPL3_9PROT</name>
<evidence type="ECO:0000313" key="1">
    <source>
        <dbReference type="EMBL" id="SFK95562.1"/>
    </source>
</evidence>
<dbReference type="OrthoDB" id="8480575at2"/>
<dbReference type="PANTHER" id="PTHR34301">
    <property type="entry name" value="DNA-BINDING PROTEIN-RELATED"/>
    <property type="match status" value="1"/>
</dbReference>
<dbReference type="PANTHER" id="PTHR34301:SF8">
    <property type="entry name" value="ATPASE DOMAIN-CONTAINING PROTEIN"/>
    <property type="match status" value="1"/>
</dbReference>
<sequence length="411" mass="45306">MAATRPARLKACYGMHVSGADFWPRPEAVEDLVAGLAAGESFTMFGLRRIGKSSVMAEVRARLAASGAVVVHVDAQNFRGLAALFGAILRGLPDKTLRDRVREKLADGVMLAEKLRKKIGDLLQDGRDDLREEDEADLLAYWTVIAPAVGERLAESSVPFILCIDELPMLFQKMLKQKDGAETANRLLAGLREWRGYPRVAMFLTGSVGMRGLVKAHGLDGTLLNDLTEVSLRPLPRPEAEAMVRALVAGSDGALAWDDALHAQVLDRLVEFHPSLIQFAFRRLLSARARDSAAIDRVFRDIIRPGVEQNFFAQFTDRLAEYGAAKGAADRDRTLLNRLDRALAIVAGSDAPIPFETFQTAFTEAGEPATEIEDIIAILREDGFLAWDSDSRTLALADRMVRAWWRSRPRG</sequence>
<evidence type="ECO:0008006" key="3">
    <source>
        <dbReference type="Google" id="ProtNLM"/>
    </source>
</evidence>
<dbReference type="Gene3D" id="3.40.50.300">
    <property type="entry name" value="P-loop containing nucleotide triphosphate hydrolases"/>
    <property type="match status" value="1"/>
</dbReference>
<gene>
    <name evidence="1" type="ORF">SAMN02745775_1123</name>
</gene>
<dbReference type="STRING" id="1123062.SAMN02745775_1123"/>
<keyword evidence="2" id="KW-1185">Reference proteome</keyword>
<dbReference type="SUPFAM" id="SSF52540">
    <property type="entry name" value="P-loop containing nucleoside triphosphate hydrolases"/>
    <property type="match status" value="1"/>
</dbReference>
<reference evidence="1 2" key="1">
    <citation type="submission" date="2016-10" db="EMBL/GenBank/DDBJ databases">
        <authorList>
            <person name="de Groot N.N."/>
        </authorList>
    </citation>
    <scope>NUCLEOTIDE SEQUENCE [LARGE SCALE GENOMIC DNA]</scope>
    <source>
        <strain evidence="1 2">DSM 19981</strain>
    </source>
</reference>
<proteinExistence type="predicted"/>
<accession>A0A1I4DPL3</accession>
<organism evidence="1 2">
    <name type="scientific">Falsiroseomonas stagni DSM 19981</name>
    <dbReference type="NCBI Taxonomy" id="1123062"/>
    <lineage>
        <taxon>Bacteria</taxon>
        <taxon>Pseudomonadati</taxon>
        <taxon>Pseudomonadota</taxon>
        <taxon>Alphaproteobacteria</taxon>
        <taxon>Acetobacterales</taxon>
        <taxon>Roseomonadaceae</taxon>
        <taxon>Falsiroseomonas</taxon>
    </lineage>
</organism>
<protein>
    <recommendedName>
        <fullName evidence="3">AAA ATPase domain-containing protein</fullName>
    </recommendedName>
</protein>
<evidence type="ECO:0000313" key="2">
    <source>
        <dbReference type="Proteomes" id="UP000199473"/>
    </source>
</evidence>
<dbReference type="RefSeq" id="WP_092962268.1">
    <property type="nucleotide sequence ID" value="NZ_FOSQ01000012.1"/>
</dbReference>
<dbReference type="AlphaFoldDB" id="A0A1I4DPL3"/>
<dbReference type="InterPro" id="IPR027417">
    <property type="entry name" value="P-loop_NTPase"/>
</dbReference>
<dbReference type="EMBL" id="FOSQ01000012">
    <property type="protein sequence ID" value="SFK95562.1"/>
    <property type="molecule type" value="Genomic_DNA"/>
</dbReference>
<dbReference type="Proteomes" id="UP000199473">
    <property type="component" value="Unassembled WGS sequence"/>
</dbReference>